<dbReference type="RefSeq" id="XP_067486357.1">
    <property type="nucleotide sequence ID" value="XM_067638473.1"/>
</dbReference>
<organism evidence="2 3">
    <name type="scientific">Arthrobotrys flagrans</name>
    <name type="common">Nematode-trapping fungus</name>
    <name type="synonym">Trichothecium flagrans</name>
    <dbReference type="NCBI Taxonomy" id="97331"/>
    <lineage>
        <taxon>Eukaryota</taxon>
        <taxon>Fungi</taxon>
        <taxon>Dikarya</taxon>
        <taxon>Ascomycota</taxon>
        <taxon>Pezizomycotina</taxon>
        <taxon>Orbiliomycetes</taxon>
        <taxon>Orbiliales</taxon>
        <taxon>Orbiliaceae</taxon>
        <taxon>Arthrobotrys</taxon>
    </lineage>
</organism>
<comment type="caution">
    <text evidence="2">The sequence shown here is derived from an EMBL/GenBank/DDBJ whole genome shotgun (WGS) entry which is preliminary data.</text>
</comment>
<sequence length="119" mass="13009">MEPFNTMALFFLTLFLLPIGYSLPTPAPRVSSGVFTCQVRSSCESGLPPYRNAPRVASRVVGYYAPGTKLKLSCYAVTELGGCGDSKSYGTERVIAVWSPAGLRLCQLWFHGAKVTDFY</sequence>
<dbReference type="VEuPathDB" id="FungiDB:DFL_008704"/>
<dbReference type="OrthoDB" id="10393637at2759"/>
<evidence type="ECO:0000313" key="3">
    <source>
        <dbReference type="Proteomes" id="UP000283090"/>
    </source>
</evidence>
<evidence type="ECO:0000256" key="1">
    <source>
        <dbReference type="SAM" id="SignalP"/>
    </source>
</evidence>
<keyword evidence="3" id="KW-1185">Reference proteome</keyword>
<reference evidence="2 3" key="1">
    <citation type="submission" date="2019-01" db="EMBL/GenBank/DDBJ databases">
        <title>Intercellular communication is required for trap formation in the nematode-trapping fungus Duddingtonia flagrans.</title>
        <authorList>
            <person name="Youssar L."/>
            <person name="Wernet V."/>
            <person name="Hensel N."/>
            <person name="Hildebrandt H.-G."/>
            <person name="Fischer R."/>
        </authorList>
    </citation>
    <scope>NUCLEOTIDE SEQUENCE [LARGE SCALE GENOMIC DNA]</scope>
    <source>
        <strain evidence="2 3">CBS H-5679</strain>
    </source>
</reference>
<dbReference type="AlphaFoldDB" id="A0A436ZPQ3"/>
<dbReference type="EMBL" id="SAEB01000012">
    <property type="protein sequence ID" value="RVD80813.1"/>
    <property type="molecule type" value="Genomic_DNA"/>
</dbReference>
<gene>
    <name evidence="2" type="ORF">DFL_008704</name>
</gene>
<name>A0A436ZPQ3_ARTFL</name>
<dbReference type="Proteomes" id="UP000283090">
    <property type="component" value="Unassembled WGS sequence"/>
</dbReference>
<proteinExistence type="predicted"/>
<keyword evidence="1" id="KW-0732">Signal</keyword>
<dbReference type="GeneID" id="93591015"/>
<feature type="chain" id="PRO_5019210087" description="Ig-like domain-containing protein" evidence="1">
    <location>
        <begin position="23"/>
        <end position="119"/>
    </location>
</feature>
<evidence type="ECO:0000313" key="2">
    <source>
        <dbReference type="EMBL" id="RVD80813.1"/>
    </source>
</evidence>
<evidence type="ECO:0008006" key="4">
    <source>
        <dbReference type="Google" id="ProtNLM"/>
    </source>
</evidence>
<feature type="signal peptide" evidence="1">
    <location>
        <begin position="1"/>
        <end position="22"/>
    </location>
</feature>
<protein>
    <recommendedName>
        <fullName evidence="4">Ig-like domain-containing protein</fullName>
    </recommendedName>
</protein>
<accession>A0A436ZPQ3</accession>